<dbReference type="SUPFAM" id="SSF116846">
    <property type="entry name" value="MIT domain"/>
    <property type="match status" value="1"/>
</dbReference>
<keyword evidence="4" id="KW-1185">Reference proteome</keyword>
<name>A0A397TBS8_9GLOM</name>
<feature type="region of interest" description="Disordered" evidence="1">
    <location>
        <begin position="1"/>
        <end position="49"/>
    </location>
</feature>
<accession>A0A397TBS8</accession>
<feature type="region of interest" description="Disordered" evidence="1">
    <location>
        <begin position="562"/>
        <end position="592"/>
    </location>
</feature>
<feature type="compositionally biased region" description="Low complexity" evidence="1">
    <location>
        <begin position="297"/>
        <end position="307"/>
    </location>
</feature>
<dbReference type="Gene3D" id="1.20.58.80">
    <property type="entry name" value="Phosphotransferase system, lactose/cellobiose-type IIA subunit"/>
    <property type="match status" value="1"/>
</dbReference>
<feature type="compositionally biased region" description="Polar residues" evidence="1">
    <location>
        <begin position="360"/>
        <end position="376"/>
    </location>
</feature>
<protein>
    <recommendedName>
        <fullName evidence="2">MIT domain-containing protein</fullName>
    </recommendedName>
</protein>
<dbReference type="PANTHER" id="PTHR37327">
    <property type="entry name" value="CHROMOSOME 1, WHOLE GENOME SHOTGUN SEQUENCE"/>
    <property type="match status" value="1"/>
</dbReference>
<feature type="compositionally biased region" description="Low complexity" evidence="1">
    <location>
        <begin position="1"/>
        <end position="10"/>
    </location>
</feature>
<dbReference type="InterPro" id="IPR007330">
    <property type="entry name" value="MIT_dom"/>
</dbReference>
<dbReference type="Pfam" id="PF04212">
    <property type="entry name" value="MIT"/>
    <property type="match status" value="1"/>
</dbReference>
<dbReference type="Proteomes" id="UP000265703">
    <property type="component" value="Unassembled WGS sequence"/>
</dbReference>
<evidence type="ECO:0000259" key="2">
    <source>
        <dbReference type="Pfam" id="PF04212"/>
    </source>
</evidence>
<feature type="compositionally biased region" description="Polar residues" evidence="1">
    <location>
        <begin position="489"/>
        <end position="535"/>
    </location>
</feature>
<feature type="compositionally biased region" description="Polar residues" evidence="1">
    <location>
        <begin position="167"/>
        <end position="176"/>
    </location>
</feature>
<organism evidence="3 4">
    <name type="scientific">Glomus cerebriforme</name>
    <dbReference type="NCBI Taxonomy" id="658196"/>
    <lineage>
        <taxon>Eukaryota</taxon>
        <taxon>Fungi</taxon>
        <taxon>Fungi incertae sedis</taxon>
        <taxon>Mucoromycota</taxon>
        <taxon>Glomeromycotina</taxon>
        <taxon>Glomeromycetes</taxon>
        <taxon>Glomerales</taxon>
        <taxon>Glomeraceae</taxon>
        <taxon>Glomus</taxon>
    </lineage>
</organism>
<feature type="compositionally biased region" description="Pro residues" evidence="1">
    <location>
        <begin position="382"/>
        <end position="399"/>
    </location>
</feature>
<feature type="domain" description="MIT" evidence="2">
    <location>
        <begin position="55"/>
        <end position="115"/>
    </location>
</feature>
<dbReference type="STRING" id="658196.A0A397TBS8"/>
<dbReference type="InterPro" id="IPR036181">
    <property type="entry name" value="MIT_dom_sf"/>
</dbReference>
<feature type="compositionally biased region" description="Low complexity" evidence="1">
    <location>
        <begin position="572"/>
        <end position="590"/>
    </location>
</feature>
<evidence type="ECO:0000313" key="3">
    <source>
        <dbReference type="EMBL" id="RIA95342.1"/>
    </source>
</evidence>
<feature type="compositionally biased region" description="Low complexity" evidence="1">
    <location>
        <begin position="410"/>
        <end position="425"/>
    </location>
</feature>
<proteinExistence type="predicted"/>
<dbReference type="OrthoDB" id="2245455at2759"/>
<feature type="compositionally biased region" description="Polar residues" evidence="1">
    <location>
        <begin position="32"/>
        <end position="49"/>
    </location>
</feature>
<feature type="region of interest" description="Disordered" evidence="1">
    <location>
        <begin position="137"/>
        <end position="186"/>
    </location>
</feature>
<dbReference type="PANTHER" id="PTHR37327:SF1">
    <property type="entry name" value="MICROTUBULE INTERACTING AND TRANSPORT DOMAIN-CONTAINING PROTEIN"/>
    <property type="match status" value="1"/>
</dbReference>
<dbReference type="EMBL" id="QKYT01000063">
    <property type="protein sequence ID" value="RIA95342.1"/>
    <property type="molecule type" value="Genomic_DNA"/>
</dbReference>
<sequence>MATNTTSHHLTPPPSTIGHMNSNDRVRDELSPPTSSRQRNPPSPRTQSKSILTIALQKAQTAVQFDAANNVVAALDAYKQTVELLSQVIDKAANEADRRRLQLIHDTYADRIRLLSTIVPESDNSLDNNEHSISLEHDTLKRDSADSSVNVKSLHRADSIERKSIQENDSQTLNETSDNEDKSVERVSSLIQENIDRKINNLSNVETGLTHETTLTNDIDRNSGIKENVSNDMLDYMTSKPKRLSQKSNISTSTSKSWISMKSNVSDKTASVSMYDSMDGMKSIVDSEGSTPRSSDLDSSSSSEDSSTINDYLQNCDTNSENIEENLNYQNQDSSSQQKQEAEESITEKTEKPEKPGKISISTSHLSPSTKISSPGGNRVFVPPPPPKIAPPKTPPTTSPIPNVLTGRRSTSPTIVPPSSTMSTTKQPAQPISPHGSPLSDEEDDKASVKSAPNAFTRPSSPPPQSPVDKLLGKALPHSRRPAPLPLAQPNNYNSRVIPNRSPSNPNLVVNQTPSNLSPRRTASNPGSVPKKSSSVRFFNPQQNLSTQPSSPWMSSFSVISPPLGSPGLGPPTGTFRSETSSSSSSSTRTNDASYTTCLLNPFPNMSFYDEDIDLPHMSFNNGLPEPSPSDLHLKPFWLMKLLERTMTTGGYLTPKLFIPQYLWLQGHVKLTAVDTKISSCEVVSNCLAKLEKISFDDLDKLSKALEGIDPILEGLQNSLARKLSYVESTNGKARQSTSSLMSWGSKLSRGLDRMGMGNAMVRTEEASGYVDVLLKVFQHAEVVEKFITQYTSLKKAPHLHHHKQIIIRLYKFADFFGNVICRFVVRDLGILVDKYLKKGSHWIVE</sequence>
<evidence type="ECO:0000313" key="4">
    <source>
        <dbReference type="Proteomes" id="UP000265703"/>
    </source>
</evidence>
<evidence type="ECO:0000256" key="1">
    <source>
        <dbReference type="SAM" id="MobiDB-lite"/>
    </source>
</evidence>
<feature type="region of interest" description="Disordered" evidence="1">
    <location>
        <begin position="282"/>
        <end position="314"/>
    </location>
</feature>
<gene>
    <name evidence="3" type="ORF">C1645_734142</name>
</gene>
<comment type="caution">
    <text evidence="3">The sequence shown here is derived from an EMBL/GenBank/DDBJ whole genome shotgun (WGS) entry which is preliminary data.</text>
</comment>
<reference evidence="3 4" key="1">
    <citation type="submission" date="2018-06" db="EMBL/GenBank/DDBJ databases">
        <title>Comparative genomics reveals the genomic features of Rhizophagus irregularis, R. cerebriforme, R. diaphanum and Gigaspora rosea, and their symbiotic lifestyle signature.</title>
        <authorList>
            <person name="Morin E."/>
            <person name="San Clemente H."/>
            <person name="Chen E.C.H."/>
            <person name="De La Providencia I."/>
            <person name="Hainaut M."/>
            <person name="Kuo A."/>
            <person name="Kohler A."/>
            <person name="Murat C."/>
            <person name="Tang N."/>
            <person name="Roy S."/>
            <person name="Loubradou J."/>
            <person name="Henrissat B."/>
            <person name="Grigoriev I.V."/>
            <person name="Corradi N."/>
            <person name="Roux C."/>
            <person name="Martin F.M."/>
        </authorList>
    </citation>
    <scope>NUCLEOTIDE SEQUENCE [LARGE SCALE GENOMIC DNA]</scope>
    <source>
        <strain evidence="3 4">DAOM 227022</strain>
    </source>
</reference>
<feature type="compositionally biased region" description="Basic and acidic residues" evidence="1">
    <location>
        <begin position="155"/>
        <end position="166"/>
    </location>
</feature>
<feature type="region of interest" description="Disordered" evidence="1">
    <location>
        <begin position="329"/>
        <end position="535"/>
    </location>
</feature>
<feature type="compositionally biased region" description="Basic and acidic residues" evidence="1">
    <location>
        <begin position="340"/>
        <end position="357"/>
    </location>
</feature>
<dbReference type="AlphaFoldDB" id="A0A397TBS8"/>